<dbReference type="STRING" id="28885.EI16_08355"/>
<name>A0A066ZVJ1_HYDMR</name>
<reference evidence="1 2" key="1">
    <citation type="submission" date="2014-04" db="EMBL/GenBank/DDBJ databases">
        <title>Draft genome sequence of Hydrogenovibrio marinus MH-110, a model organism for aerobic H2 metabolism.</title>
        <authorList>
            <person name="Cha H.J."/>
            <person name="Jo B.H."/>
            <person name="Hwang B.H."/>
        </authorList>
    </citation>
    <scope>NUCLEOTIDE SEQUENCE [LARGE SCALE GENOMIC DNA]</scope>
    <source>
        <strain evidence="1 2">MH-110</strain>
    </source>
</reference>
<gene>
    <name evidence="1" type="ORF">EI16_08355</name>
</gene>
<proteinExistence type="predicted"/>
<accession>A0A066ZVJ1</accession>
<keyword evidence="2" id="KW-1185">Reference proteome</keyword>
<dbReference type="Proteomes" id="UP000027341">
    <property type="component" value="Unassembled WGS sequence"/>
</dbReference>
<dbReference type="AlphaFoldDB" id="A0A066ZVJ1"/>
<comment type="caution">
    <text evidence="1">The sequence shown here is derived from an EMBL/GenBank/DDBJ whole genome shotgun (WGS) entry which is preliminary data.</text>
</comment>
<protein>
    <submittedName>
        <fullName evidence="1">Uncharacterized protein</fullName>
    </submittedName>
</protein>
<dbReference type="RefSeq" id="WP_029912123.1">
    <property type="nucleotide sequence ID" value="NZ_JMIU01000001.1"/>
</dbReference>
<dbReference type="EMBL" id="JMIU01000001">
    <property type="protein sequence ID" value="KDN96279.1"/>
    <property type="molecule type" value="Genomic_DNA"/>
</dbReference>
<sequence length="76" mass="9299">MTYEEYIKYLSRFFMNRYGEAWFQELYRLLPTLPDMTTFVKSSEDFQDFMLTEGLKGKLEQMRHINSDFDFIAPFE</sequence>
<evidence type="ECO:0000313" key="2">
    <source>
        <dbReference type="Proteomes" id="UP000027341"/>
    </source>
</evidence>
<evidence type="ECO:0000313" key="1">
    <source>
        <dbReference type="EMBL" id="KDN96279.1"/>
    </source>
</evidence>
<organism evidence="1 2">
    <name type="scientific">Hydrogenovibrio marinus</name>
    <dbReference type="NCBI Taxonomy" id="28885"/>
    <lineage>
        <taxon>Bacteria</taxon>
        <taxon>Pseudomonadati</taxon>
        <taxon>Pseudomonadota</taxon>
        <taxon>Gammaproteobacteria</taxon>
        <taxon>Thiotrichales</taxon>
        <taxon>Piscirickettsiaceae</taxon>
        <taxon>Hydrogenovibrio</taxon>
    </lineage>
</organism>